<reference evidence="2" key="1">
    <citation type="submission" date="2015-08" db="EMBL/GenBank/DDBJ databases">
        <title>Genome sequencing project for genomic taxonomy and phylogenomics of Bacillus-like bacteria.</title>
        <authorList>
            <person name="Liu B."/>
            <person name="Wang J."/>
            <person name="Zhu Y."/>
            <person name="Liu G."/>
            <person name="Chen Q."/>
            <person name="Chen Z."/>
            <person name="Lan J."/>
            <person name="Che J."/>
            <person name="Ge C."/>
            <person name="Shi H."/>
            <person name="Pan Z."/>
            <person name="Liu X."/>
        </authorList>
    </citation>
    <scope>NUCLEOTIDE SEQUENCE [LARGE SCALE GENOMIC DNA]</scope>
    <source>
        <strain evidence="2">FJAT-22460</strain>
    </source>
</reference>
<evidence type="ECO:0000313" key="1">
    <source>
        <dbReference type="EMBL" id="KOR90828.1"/>
    </source>
</evidence>
<protein>
    <submittedName>
        <fullName evidence="1">Uncharacterized protein</fullName>
    </submittedName>
</protein>
<dbReference type="PATRIC" id="fig|1705565.3.peg.5357"/>
<keyword evidence="2" id="KW-1185">Reference proteome</keyword>
<dbReference type="AlphaFoldDB" id="A0A0M1P8M7"/>
<evidence type="ECO:0000313" key="2">
    <source>
        <dbReference type="Proteomes" id="UP000036932"/>
    </source>
</evidence>
<dbReference type="EMBL" id="LIUT01000001">
    <property type="protein sequence ID" value="KOR90828.1"/>
    <property type="molecule type" value="Genomic_DNA"/>
</dbReference>
<accession>A0A0M1P8M7</accession>
<gene>
    <name evidence="1" type="ORF">AM231_16345</name>
</gene>
<sequence length="171" mass="19878">MTEQLPQFRYAMSIEDIGNEGNRYIDSIWYSLYESMFEELTDAFREIEDAAYGMYLDRLMPPLFKCLEEAGLVSMEPVEENDFIIGQCLLFRNSLEKWGAENNRSRIFWNVIRRTDGHIVGTILTEIPHSHLKFEIPSAPVLYTLRESDRGRIMQGIRQIKTMENANGGDV</sequence>
<dbReference type="Proteomes" id="UP000036932">
    <property type="component" value="Unassembled WGS sequence"/>
</dbReference>
<dbReference type="Pfam" id="PF19486">
    <property type="entry name" value="DUF6022"/>
    <property type="match status" value="1"/>
</dbReference>
<comment type="caution">
    <text evidence="1">The sequence shown here is derived from an EMBL/GenBank/DDBJ whole genome shotgun (WGS) entry which is preliminary data.</text>
</comment>
<organism evidence="1 2">
    <name type="scientific">Paenibacillus solani</name>
    <dbReference type="NCBI Taxonomy" id="1705565"/>
    <lineage>
        <taxon>Bacteria</taxon>
        <taxon>Bacillati</taxon>
        <taxon>Bacillota</taxon>
        <taxon>Bacilli</taxon>
        <taxon>Bacillales</taxon>
        <taxon>Paenibacillaceae</taxon>
        <taxon>Paenibacillus</taxon>
    </lineage>
</organism>
<dbReference type="InterPro" id="IPR046064">
    <property type="entry name" value="DUF6022"/>
</dbReference>
<name>A0A0M1P8M7_9BACL</name>
<proteinExistence type="predicted"/>